<dbReference type="SUPFAM" id="SSF55874">
    <property type="entry name" value="ATPase domain of HSP90 chaperone/DNA topoisomerase II/histidine kinase"/>
    <property type="match status" value="1"/>
</dbReference>
<name>A0A7J6MER4_PEROL</name>
<comment type="caution">
    <text evidence="7">The sequence shown here is derived from an EMBL/GenBank/DDBJ whole genome shotgun (WGS) entry which is preliminary data.</text>
</comment>
<evidence type="ECO:0000256" key="2">
    <source>
        <dbReference type="ARBA" id="ARBA00022741"/>
    </source>
</evidence>
<dbReference type="Proteomes" id="UP000570595">
    <property type="component" value="Unassembled WGS sequence"/>
</dbReference>
<dbReference type="InterPro" id="IPR020575">
    <property type="entry name" value="Hsp90_N"/>
</dbReference>
<dbReference type="InterPro" id="IPR036890">
    <property type="entry name" value="HATPase_C_sf"/>
</dbReference>
<protein>
    <submittedName>
        <fullName evidence="7">TNF receptor-associated protein 1, mitochondrial</fullName>
    </submittedName>
</protein>
<proteinExistence type="inferred from homology"/>
<evidence type="ECO:0000256" key="4">
    <source>
        <dbReference type="ARBA" id="ARBA00023186"/>
    </source>
</evidence>
<evidence type="ECO:0000313" key="8">
    <source>
        <dbReference type="Proteomes" id="UP000570595"/>
    </source>
</evidence>
<dbReference type="FunFam" id="3.30.230.80:FF:000004">
    <property type="entry name" value="Heat shock protein 75 kDa"/>
    <property type="match status" value="1"/>
</dbReference>
<dbReference type="GO" id="GO:0016887">
    <property type="term" value="F:ATP hydrolysis activity"/>
    <property type="evidence" value="ECO:0007669"/>
    <property type="project" value="InterPro"/>
</dbReference>
<dbReference type="Gene3D" id="1.20.120.790">
    <property type="entry name" value="Heat shock protein 90, C-terminal domain"/>
    <property type="match status" value="1"/>
</dbReference>
<dbReference type="NCBIfam" id="NF003555">
    <property type="entry name" value="PRK05218.1"/>
    <property type="match status" value="1"/>
</dbReference>
<sequence length="786" mass="87267">MLSKLSNTGLQMSHRSIVTLANVASSSARRPTPPPGSRRILRPWVSSTPMTAFSAAFSSDATAAGSTHEFKTETRKLLDIVAKSLYTDKEVFIRELVSNASDACEKLRFLQTAGKVKSLADPETPIEISITIDSKHREFIMEDSGIGMTKNELIENLGTIARSGSKEFITSDKVNASGDTANQIIGQFGVGFYSSFVVADKVEVFSRSADAAEDGEGHVWESDGQGSFTIKPVKGLPRGTKIVLHLKEDAADFCKPETVKKAAAKFSNFVDFPIRMADGEKGDKVKINKNDALWTRTSATEEEHTNFYRFLSGSSYGEPMYSLMYHTDAPLAIKSVFYIPEEAPNRWFQQDADVQVSLYCRRVLIKKHANEIIPAWLHWIRGVVDCEDMPLNISRENMQDTALMRKLSTAVVRRILRFLADQARRDADKYNAFWRKYGFYFKAGLLEDQQNNNGNHKDLILKLLRFESSNGGSGELLSLQDYLDSMTDEQNNIYYIQSKDRKTALASPYMEAFENKGVNVLLLTEDIDAFVVSYIENFKGKRLVSVDSEEEIEKEILKSDDGDDAKKEMPEASRDDLESFVKEVLGERVNGVKFSDRLVNSPAVVTSAISPQMRRMMKQMMAQSGQGDQNDALQAIPMTLELNPDHPTVRKLGDLAAPKEARTEDIAKVAVTQLFDNACIAAGMVDDPRTILDRLQKMLDVCVEQAVSAADLTSAAPASEAPKAATEATKEEEPIELKKMELAPVVPLALNVAHKEGTCREYHLGHHLAASLGPPEQWPHPRALAS</sequence>
<accession>A0A7J6MER4</accession>
<dbReference type="Gene3D" id="3.40.50.11260">
    <property type="match status" value="1"/>
</dbReference>
<feature type="binding site" evidence="5">
    <location>
        <position position="240"/>
    </location>
    <ligand>
        <name>ATP</name>
        <dbReference type="ChEBI" id="CHEBI:30616"/>
    </ligand>
</feature>
<feature type="binding site" evidence="5">
    <location>
        <position position="95"/>
    </location>
    <ligand>
        <name>ATP</name>
        <dbReference type="ChEBI" id="CHEBI:30616"/>
    </ligand>
</feature>
<dbReference type="Gene3D" id="3.30.230.80">
    <property type="match status" value="1"/>
</dbReference>
<feature type="binding site" evidence="5">
    <location>
        <position position="99"/>
    </location>
    <ligand>
        <name>ATP</name>
        <dbReference type="ChEBI" id="CHEBI:30616"/>
    </ligand>
</feature>
<evidence type="ECO:0000313" key="7">
    <source>
        <dbReference type="EMBL" id="KAF4669916.1"/>
    </source>
</evidence>
<keyword evidence="2 5" id="KW-0547">Nucleotide-binding</keyword>
<dbReference type="GO" id="GO:0140662">
    <property type="term" value="F:ATP-dependent protein folding chaperone"/>
    <property type="evidence" value="ECO:0007669"/>
    <property type="project" value="InterPro"/>
</dbReference>
<keyword evidence="4" id="KW-0143">Chaperone</keyword>
<dbReference type="SUPFAM" id="SSF110942">
    <property type="entry name" value="HSP90 C-terminal domain"/>
    <property type="match status" value="1"/>
</dbReference>
<keyword evidence="3 5" id="KW-0067">ATP-binding</keyword>
<feature type="region of interest" description="Disordered" evidence="6">
    <location>
        <begin position="713"/>
        <end position="733"/>
    </location>
</feature>
<dbReference type="InterPro" id="IPR020568">
    <property type="entry name" value="Ribosomal_Su5_D2-typ_SF"/>
</dbReference>
<reference evidence="7 8" key="1">
    <citation type="submission" date="2020-04" db="EMBL/GenBank/DDBJ databases">
        <title>Perkinsus olseni comparative genomics.</title>
        <authorList>
            <person name="Bogema D.R."/>
        </authorList>
    </citation>
    <scope>NUCLEOTIDE SEQUENCE [LARGE SCALE GENOMIC DNA]</scope>
    <source>
        <strain evidence="7">ATCC PRA-179</strain>
    </source>
</reference>
<dbReference type="EMBL" id="JABAHT010000017">
    <property type="protein sequence ID" value="KAF4669916.1"/>
    <property type="molecule type" value="Genomic_DNA"/>
</dbReference>
<gene>
    <name evidence="7" type="primary">TRAP1</name>
    <name evidence="7" type="ORF">FOZ61_002477</name>
</gene>
<dbReference type="PRINTS" id="PR00775">
    <property type="entry name" value="HEATSHOCK90"/>
</dbReference>
<evidence type="ECO:0000256" key="6">
    <source>
        <dbReference type="SAM" id="MobiDB-lite"/>
    </source>
</evidence>
<evidence type="ECO:0000256" key="3">
    <source>
        <dbReference type="ARBA" id="ARBA00022840"/>
    </source>
</evidence>
<dbReference type="PANTHER" id="PTHR11528">
    <property type="entry name" value="HEAT SHOCK PROTEIN 90 FAMILY MEMBER"/>
    <property type="match status" value="1"/>
</dbReference>
<organism evidence="7 8">
    <name type="scientific">Perkinsus olseni</name>
    <name type="common">Perkinsus atlanticus</name>
    <dbReference type="NCBI Taxonomy" id="32597"/>
    <lineage>
        <taxon>Eukaryota</taxon>
        <taxon>Sar</taxon>
        <taxon>Alveolata</taxon>
        <taxon>Perkinsozoa</taxon>
        <taxon>Perkinsea</taxon>
        <taxon>Perkinsida</taxon>
        <taxon>Perkinsidae</taxon>
        <taxon>Perkinsus</taxon>
    </lineage>
</organism>
<dbReference type="GO" id="GO:0051082">
    <property type="term" value="F:unfolded protein binding"/>
    <property type="evidence" value="ECO:0007669"/>
    <property type="project" value="InterPro"/>
</dbReference>
<evidence type="ECO:0000256" key="1">
    <source>
        <dbReference type="ARBA" id="ARBA00008239"/>
    </source>
</evidence>
<feature type="binding site" evidence="5">
    <location>
        <position position="143"/>
    </location>
    <ligand>
        <name>ATP</name>
        <dbReference type="ChEBI" id="CHEBI:30616"/>
    </ligand>
</feature>
<feature type="binding site" evidence="5">
    <location>
        <begin position="187"/>
        <end position="192"/>
    </location>
    <ligand>
        <name>ATP</name>
        <dbReference type="ChEBI" id="CHEBI:30616"/>
    </ligand>
</feature>
<comment type="similarity">
    <text evidence="1">Belongs to the heat shock protein 90 family.</text>
</comment>
<dbReference type="AlphaFoldDB" id="A0A7J6MER4"/>
<dbReference type="OrthoDB" id="28737at2759"/>
<dbReference type="SUPFAM" id="SSF54211">
    <property type="entry name" value="Ribosomal protein S5 domain 2-like"/>
    <property type="match status" value="1"/>
</dbReference>
<feature type="binding site" evidence="5">
    <location>
        <position position="148"/>
    </location>
    <ligand>
        <name>ATP</name>
        <dbReference type="ChEBI" id="CHEBI:30616"/>
    </ligand>
</feature>
<dbReference type="Pfam" id="PF00183">
    <property type="entry name" value="HSP90"/>
    <property type="match status" value="1"/>
</dbReference>
<feature type="binding site" evidence="5">
    <location>
        <begin position="163"/>
        <end position="164"/>
    </location>
    <ligand>
        <name>ATP</name>
        <dbReference type="ChEBI" id="CHEBI:30616"/>
    </ligand>
</feature>
<dbReference type="HAMAP" id="MF_00505">
    <property type="entry name" value="HSP90"/>
    <property type="match status" value="1"/>
</dbReference>
<keyword evidence="7" id="KW-0675">Receptor</keyword>
<feature type="binding site" evidence="5">
    <location>
        <position position="395"/>
    </location>
    <ligand>
        <name>ATP</name>
        <dbReference type="ChEBI" id="CHEBI:30616"/>
    </ligand>
</feature>
<dbReference type="GO" id="GO:0005524">
    <property type="term" value="F:ATP binding"/>
    <property type="evidence" value="ECO:0007669"/>
    <property type="project" value="UniProtKB-KW"/>
</dbReference>
<dbReference type="Pfam" id="PF13589">
    <property type="entry name" value="HATPase_c_3"/>
    <property type="match status" value="1"/>
</dbReference>
<dbReference type="CDD" id="cd16927">
    <property type="entry name" value="HATPase_Hsp90-like"/>
    <property type="match status" value="1"/>
</dbReference>
<dbReference type="Gene3D" id="3.30.565.10">
    <property type="entry name" value="Histidine kinase-like ATPase, C-terminal domain"/>
    <property type="match status" value="1"/>
</dbReference>
<evidence type="ECO:0000256" key="5">
    <source>
        <dbReference type="PIRSR" id="PIRSR002583-1"/>
    </source>
</evidence>
<dbReference type="InterPro" id="IPR037196">
    <property type="entry name" value="HSP90_C"/>
</dbReference>
<dbReference type="PIRSF" id="PIRSF002583">
    <property type="entry name" value="Hsp90"/>
    <property type="match status" value="1"/>
</dbReference>
<dbReference type="InterPro" id="IPR001404">
    <property type="entry name" value="Hsp90_fam"/>
</dbReference>
<feature type="compositionally biased region" description="Low complexity" evidence="6">
    <location>
        <begin position="713"/>
        <end position="727"/>
    </location>
</feature>
<feature type="binding site" evidence="5">
    <location>
        <position position="156"/>
    </location>
    <ligand>
        <name>ATP</name>
        <dbReference type="ChEBI" id="CHEBI:30616"/>
    </ligand>
</feature>